<dbReference type="GO" id="GO:0006749">
    <property type="term" value="P:glutathione metabolic process"/>
    <property type="evidence" value="ECO:0007669"/>
    <property type="project" value="TreeGrafter"/>
</dbReference>
<dbReference type="Ensembl" id="ENSMSIT00000046535.1">
    <property type="protein sequence ID" value="ENSMSIP00000036924.1"/>
    <property type="gene ID" value="ENSMSIG00000030749.1"/>
</dbReference>
<proteinExistence type="predicted"/>
<evidence type="ECO:0000259" key="3">
    <source>
        <dbReference type="PROSITE" id="PS50404"/>
    </source>
</evidence>
<evidence type="ECO:0000313" key="4">
    <source>
        <dbReference type="Ensembl" id="ENSMSIP00000036924.1"/>
    </source>
</evidence>
<protein>
    <recommendedName>
        <fullName evidence="1">glutathione transferase</fullName>
        <ecNumber evidence="1">2.5.1.18</ecNumber>
    </recommendedName>
</protein>
<dbReference type="InterPro" id="IPR004045">
    <property type="entry name" value="Glutathione_S-Trfase_N"/>
</dbReference>
<evidence type="ECO:0000256" key="1">
    <source>
        <dbReference type="ARBA" id="ARBA00012452"/>
    </source>
</evidence>
<evidence type="ECO:0000256" key="2">
    <source>
        <dbReference type="ARBA" id="ARBA00022679"/>
    </source>
</evidence>
<reference evidence="4" key="2">
    <citation type="submission" date="2025-09" db="UniProtKB">
        <authorList>
            <consortium name="Ensembl"/>
        </authorList>
    </citation>
    <scope>IDENTIFICATION</scope>
</reference>
<organism evidence="4 5">
    <name type="scientific">Mus spicilegus</name>
    <name type="common">Mound-building mouse</name>
    <dbReference type="NCBI Taxonomy" id="10103"/>
    <lineage>
        <taxon>Eukaryota</taxon>
        <taxon>Metazoa</taxon>
        <taxon>Chordata</taxon>
        <taxon>Craniata</taxon>
        <taxon>Vertebrata</taxon>
        <taxon>Euteleostomi</taxon>
        <taxon>Mammalia</taxon>
        <taxon>Eutheria</taxon>
        <taxon>Euarchontoglires</taxon>
        <taxon>Glires</taxon>
        <taxon>Rodentia</taxon>
        <taxon>Myomorpha</taxon>
        <taxon>Muroidea</taxon>
        <taxon>Muridae</taxon>
        <taxon>Murinae</taxon>
        <taxon>Mus</taxon>
        <taxon>Mus</taxon>
    </lineage>
</organism>
<accession>A0A8C6IKI5</accession>
<dbReference type="InterPro" id="IPR050213">
    <property type="entry name" value="GST_superfamily"/>
</dbReference>
<reference evidence="4" key="1">
    <citation type="submission" date="2025-08" db="UniProtKB">
        <authorList>
            <consortium name="Ensembl"/>
        </authorList>
    </citation>
    <scope>IDENTIFICATION</scope>
</reference>
<dbReference type="PANTHER" id="PTHR11571">
    <property type="entry name" value="GLUTATHIONE S-TRANSFERASE"/>
    <property type="match status" value="1"/>
</dbReference>
<dbReference type="GO" id="GO:0004364">
    <property type="term" value="F:glutathione transferase activity"/>
    <property type="evidence" value="ECO:0007669"/>
    <property type="project" value="UniProtKB-EC"/>
</dbReference>
<dbReference type="Gene3D" id="1.20.1050.10">
    <property type="match status" value="1"/>
</dbReference>
<dbReference type="GeneTree" id="ENSGT00940000154526"/>
<name>A0A8C6IKI5_MUSSI</name>
<dbReference type="GO" id="GO:0006805">
    <property type="term" value="P:xenobiotic metabolic process"/>
    <property type="evidence" value="ECO:0007669"/>
    <property type="project" value="TreeGrafter"/>
</dbReference>
<dbReference type="Proteomes" id="UP000694415">
    <property type="component" value="Unplaced"/>
</dbReference>
<evidence type="ECO:0000313" key="5">
    <source>
        <dbReference type="Proteomes" id="UP000694415"/>
    </source>
</evidence>
<dbReference type="GO" id="GO:0005829">
    <property type="term" value="C:cytosol"/>
    <property type="evidence" value="ECO:0007669"/>
    <property type="project" value="TreeGrafter"/>
</dbReference>
<dbReference type="PANTHER" id="PTHR11571:SF107">
    <property type="entry name" value="GLUTATHIONE S-TRANSFERASE A1"/>
    <property type="match status" value="1"/>
</dbReference>
<dbReference type="Gene3D" id="3.40.30.10">
    <property type="entry name" value="Glutaredoxin"/>
    <property type="match status" value="1"/>
</dbReference>
<feature type="domain" description="GST N-terminal" evidence="3">
    <location>
        <begin position="1"/>
        <end position="67"/>
    </location>
</feature>
<dbReference type="EC" id="2.5.1.18" evidence="1"/>
<keyword evidence="2" id="KW-0808">Transferase</keyword>
<dbReference type="GO" id="GO:0070062">
    <property type="term" value="C:extracellular exosome"/>
    <property type="evidence" value="ECO:0007669"/>
    <property type="project" value="TreeGrafter"/>
</dbReference>
<keyword evidence="5" id="KW-1185">Reference proteome</keyword>
<dbReference type="PROSITE" id="PS50404">
    <property type="entry name" value="GST_NTER"/>
    <property type="match status" value="1"/>
</dbReference>
<dbReference type="AlphaFoldDB" id="A0A8C6IKI5"/>
<dbReference type="SUPFAM" id="SSF52833">
    <property type="entry name" value="Thioredoxin-like"/>
    <property type="match status" value="1"/>
</dbReference>
<dbReference type="InterPro" id="IPR036249">
    <property type="entry name" value="Thioredoxin-like_sf"/>
</dbReference>
<sequence>MVNKNSCTVFSLQFEEKFIKILKDLKRLKNDGSLMFQQVPTVEIDGMKLVQTRAILNYIAFKYNLYGKDMKERALYNEVPVLKNGYHKKVISLLLSITVVGRSQPASGWTFALISKWETPVEREQ</sequence>
<dbReference type="Pfam" id="PF02798">
    <property type="entry name" value="GST_N"/>
    <property type="match status" value="1"/>
</dbReference>